<dbReference type="KEGG" id="ccan:109674461"/>
<dbReference type="GO" id="GO:0061844">
    <property type="term" value="P:antimicrobial humoral immune response mediated by antimicrobial peptide"/>
    <property type="evidence" value="ECO:0007669"/>
    <property type="project" value="TreeGrafter"/>
</dbReference>
<dbReference type="GO" id="GO:0006954">
    <property type="term" value="P:inflammatory response"/>
    <property type="evidence" value="ECO:0007669"/>
    <property type="project" value="UniProtKB-KW"/>
</dbReference>
<dbReference type="Proteomes" id="UP001732720">
    <property type="component" value="Chromosome 11"/>
</dbReference>
<keyword evidence="3 9" id="KW-0145">Chemotaxis</keyword>
<proteinExistence type="inferred from homology"/>
<gene>
    <name evidence="11 13" type="primary">LOC109674461</name>
</gene>
<feature type="signal peptide" evidence="9">
    <location>
        <begin position="1"/>
        <end position="16"/>
    </location>
</feature>
<keyword evidence="6 9" id="KW-0732">Signal</keyword>
<evidence type="ECO:0000313" key="11">
    <source>
        <dbReference type="Ensembl" id="ENSCCNP00000002196.1"/>
    </source>
</evidence>
<feature type="domain" description="Chemokine interleukin-8-like" evidence="10">
    <location>
        <begin position="29"/>
        <end position="88"/>
    </location>
</feature>
<evidence type="ECO:0000256" key="4">
    <source>
        <dbReference type="ARBA" id="ARBA00022514"/>
    </source>
</evidence>
<dbReference type="GO" id="GO:0005615">
    <property type="term" value="C:extracellular space"/>
    <property type="evidence" value="ECO:0007669"/>
    <property type="project" value="UniProtKB-KW"/>
</dbReference>
<evidence type="ECO:0000313" key="12">
    <source>
        <dbReference type="Proteomes" id="UP001732720"/>
    </source>
</evidence>
<dbReference type="GO" id="GO:0070098">
    <property type="term" value="P:chemokine-mediated signaling pathway"/>
    <property type="evidence" value="ECO:0007669"/>
    <property type="project" value="TreeGrafter"/>
</dbReference>
<keyword evidence="5 9" id="KW-0964">Secreted</keyword>
<name>A0A8B7THH8_CASCN</name>
<dbReference type="GO" id="GO:0008009">
    <property type="term" value="F:chemokine activity"/>
    <property type="evidence" value="ECO:0007669"/>
    <property type="project" value="InterPro"/>
</dbReference>
<dbReference type="Ensembl" id="ENSCCNT00000002933.1">
    <property type="protein sequence ID" value="ENSCCNP00000002196.1"/>
    <property type="gene ID" value="ENSCCNG00000002432.1"/>
</dbReference>
<evidence type="ECO:0000259" key="10">
    <source>
        <dbReference type="SMART" id="SM00199"/>
    </source>
</evidence>
<dbReference type="SMART" id="SM00199">
    <property type="entry name" value="SCY"/>
    <property type="match status" value="1"/>
</dbReference>
<evidence type="ECO:0000256" key="7">
    <source>
        <dbReference type="ARBA" id="ARBA00023157"/>
    </source>
</evidence>
<dbReference type="FunFam" id="2.40.50.40:FF:000002">
    <property type="entry name" value="C-C motif chemokine"/>
    <property type="match status" value="1"/>
</dbReference>
<evidence type="ECO:0000313" key="13">
    <source>
        <dbReference type="RefSeq" id="XP_020007003.1"/>
    </source>
</evidence>
<dbReference type="AlphaFoldDB" id="A0A8B7THH8"/>
<evidence type="ECO:0000256" key="3">
    <source>
        <dbReference type="ARBA" id="ARBA00022500"/>
    </source>
</evidence>
<evidence type="ECO:0000256" key="8">
    <source>
        <dbReference type="ARBA" id="ARBA00023198"/>
    </source>
</evidence>
<protein>
    <recommendedName>
        <fullName evidence="9">C-C motif chemokine</fullName>
    </recommendedName>
</protein>
<dbReference type="GO" id="GO:0030335">
    <property type="term" value="P:positive regulation of cell migration"/>
    <property type="evidence" value="ECO:0007669"/>
    <property type="project" value="TreeGrafter"/>
</dbReference>
<dbReference type="PANTHER" id="PTHR12015">
    <property type="entry name" value="SMALL INDUCIBLE CYTOKINE A"/>
    <property type="match status" value="1"/>
</dbReference>
<dbReference type="InterPro" id="IPR039809">
    <property type="entry name" value="Chemokine_b/g/d"/>
</dbReference>
<evidence type="ECO:0000256" key="6">
    <source>
        <dbReference type="ARBA" id="ARBA00022729"/>
    </source>
</evidence>
<comment type="similarity">
    <text evidence="2 9">Belongs to the intercrine beta (chemokine CC) family.</text>
</comment>
<dbReference type="Pfam" id="PF00048">
    <property type="entry name" value="IL8"/>
    <property type="match status" value="1"/>
</dbReference>
<dbReference type="RefSeq" id="XP_020007003.1">
    <property type="nucleotide sequence ID" value="XM_020151414.1"/>
</dbReference>
<dbReference type="CDD" id="cd00272">
    <property type="entry name" value="Chemokine_CC"/>
    <property type="match status" value="1"/>
</dbReference>
<comment type="subcellular location">
    <subcellularLocation>
        <location evidence="1 9">Secreted</location>
    </subcellularLocation>
</comment>
<organism evidence="13">
    <name type="scientific">Castor canadensis</name>
    <name type="common">American beaver</name>
    <dbReference type="NCBI Taxonomy" id="51338"/>
    <lineage>
        <taxon>Eukaryota</taxon>
        <taxon>Metazoa</taxon>
        <taxon>Chordata</taxon>
        <taxon>Craniata</taxon>
        <taxon>Vertebrata</taxon>
        <taxon>Euteleostomi</taxon>
        <taxon>Mammalia</taxon>
        <taxon>Eutheria</taxon>
        <taxon>Euarchontoglires</taxon>
        <taxon>Glires</taxon>
        <taxon>Rodentia</taxon>
        <taxon>Castorimorpha</taxon>
        <taxon>Castoridae</taxon>
        <taxon>Castor</taxon>
    </lineage>
</organism>
<reference evidence="11" key="1">
    <citation type="submission" date="2023-09" db="UniProtKB">
        <authorList>
            <consortium name="Ensembl"/>
        </authorList>
    </citation>
    <scope>IDENTIFICATION</scope>
</reference>
<keyword evidence="7" id="KW-1015">Disulfide bond</keyword>
<feature type="chain" id="PRO_5044519672" description="C-C motif chemokine" evidence="9">
    <location>
        <begin position="17"/>
        <end position="97"/>
    </location>
</feature>
<sequence length="97" mass="10915">MKLSTALLCLLIAASAFSPQVLPAPDIVPITCCFAVTSKKISRQRLESYRRITNSKCPQAAVIFKTKLDKEICADPKQKWVQDFMKHLNQKILTPKP</sequence>
<dbReference type="SUPFAM" id="SSF54117">
    <property type="entry name" value="Interleukin 8-like chemokines"/>
    <property type="match status" value="1"/>
</dbReference>
<dbReference type="Gene3D" id="2.40.50.40">
    <property type="match status" value="1"/>
</dbReference>
<evidence type="ECO:0000256" key="9">
    <source>
        <dbReference type="RuleBase" id="RU361150"/>
    </source>
</evidence>
<dbReference type="PROSITE" id="PS00472">
    <property type="entry name" value="SMALL_CYTOKINES_CC"/>
    <property type="match status" value="1"/>
</dbReference>
<evidence type="ECO:0000256" key="5">
    <source>
        <dbReference type="ARBA" id="ARBA00022525"/>
    </source>
</evidence>
<reference evidence="13" key="2">
    <citation type="submission" date="2025-04" db="UniProtKB">
        <authorList>
            <consortium name="RefSeq"/>
        </authorList>
    </citation>
    <scope>IDENTIFICATION</scope>
    <source>
        <tissue evidence="13">Leukocyte</tissue>
    </source>
</reference>
<dbReference type="GO" id="GO:0048020">
    <property type="term" value="F:CCR chemokine receptor binding"/>
    <property type="evidence" value="ECO:0007669"/>
    <property type="project" value="TreeGrafter"/>
</dbReference>
<dbReference type="GO" id="GO:0048245">
    <property type="term" value="P:eosinophil chemotaxis"/>
    <property type="evidence" value="ECO:0007669"/>
    <property type="project" value="TreeGrafter"/>
</dbReference>
<dbReference type="PANTHER" id="PTHR12015:SF147">
    <property type="entry name" value="C-C MOTIF CHEMOKINE 13"/>
    <property type="match status" value="1"/>
</dbReference>
<keyword evidence="12" id="KW-1185">Reference proteome</keyword>
<dbReference type="InterPro" id="IPR036048">
    <property type="entry name" value="Interleukin_8-like_sf"/>
</dbReference>
<accession>A0A8B7THH8</accession>
<keyword evidence="4 9" id="KW-0202">Cytokine</keyword>
<dbReference type="InterPro" id="IPR001811">
    <property type="entry name" value="Chemokine_IL8-like_dom"/>
</dbReference>
<dbReference type="GeneID" id="109674461"/>
<evidence type="ECO:0000256" key="2">
    <source>
        <dbReference type="ARBA" id="ARBA00010868"/>
    </source>
</evidence>
<dbReference type="OrthoDB" id="8934837at2759"/>
<evidence type="ECO:0000256" key="1">
    <source>
        <dbReference type="ARBA" id="ARBA00004613"/>
    </source>
</evidence>
<dbReference type="InterPro" id="IPR000827">
    <property type="entry name" value="Chemokine_CC_CS"/>
</dbReference>
<keyword evidence="8" id="KW-0395">Inflammatory response</keyword>